<dbReference type="InterPro" id="IPR020843">
    <property type="entry name" value="ER"/>
</dbReference>
<evidence type="ECO:0000256" key="6">
    <source>
        <dbReference type="ARBA" id="ARBA00023002"/>
    </source>
</evidence>
<dbReference type="RefSeq" id="WP_114900041.1">
    <property type="nucleotide sequence ID" value="NZ_CP031222.1"/>
</dbReference>
<dbReference type="PANTHER" id="PTHR43981:SF2">
    <property type="entry name" value="ENOYL-[ACYL-CARRIER-PROTEIN] REDUCTASE, MITOCHONDRIAL"/>
    <property type="match status" value="1"/>
</dbReference>
<dbReference type="InterPro" id="IPR036291">
    <property type="entry name" value="NAD(P)-bd_dom_sf"/>
</dbReference>
<feature type="domain" description="Enoyl reductase (ER)" evidence="11">
    <location>
        <begin position="11"/>
        <end position="322"/>
    </location>
</feature>
<evidence type="ECO:0000256" key="10">
    <source>
        <dbReference type="ARBA" id="ARBA00048843"/>
    </source>
</evidence>
<dbReference type="SUPFAM" id="SSF51735">
    <property type="entry name" value="NAD(P)-binding Rossmann-fold domains"/>
    <property type="match status" value="1"/>
</dbReference>
<evidence type="ECO:0000256" key="5">
    <source>
        <dbReference type="ARBA" id="ARBA00022946"/>
    </source>
</evidence>
<dbReference type="CDD" id="cd08292">
    <property type="entry name" value="ETR_like_2"/>
    <property type="match status" value="1"/>
</dbReference>
<dbReference type="InterPro" id="IPR011032">
    <property type="entry name" value="GroES-like_sf"/>
</dbReference>
<organism evidence="12 13">
    <name type="scientific">Aquirhabdus parva</name>
    <dbReference type="NCBI Taxonomy" id="2283318"/>
    <lineage>
        <taxon>Bacteria</taxon>
        <taxon>Pseudomonadati</taxon>
        <taxon>Pseudomonadota</taxon>
        <taxon>Gammaproteobacteria</taxon>
        <taxon>Moraxellales</taxon>
        <taxon>Moraxellaceae</taxon>
        <taxon>Aquirhabdus</taxon>
    </lineage>
</organism>
<proteinExistence type="inferred from homology"/>
<evidence type="ECO:0000256" key="9">
    <source>
        <dbReference type="ARBA" id="ARBA00038963"/>
    </source>
</evidence>
<dbReference type="OrthoDB" id="9788224at2"/>
<sequence>MRAITYATFGKPSEVLEVSDIALPEPKGNEVRIKTLLATIHNHDLVTISGNYGFKPTLPAQAGTEAVGIIDAVGQDIKHLQVGQRVVASNPGTWAEYFIAPAAIVVPIPDTIDDATAAQLLAMPMSALLLLEFANVQSGQWIIQNGANGAVGRLVEQISQIQGFNVINLVRSASSADALKQLGAKHVITTDAPDWKKAVKALIADHPLQVGIDSVGGTASQDIQSLLTENGQLITFGSMSGQPMQLHSSLIIFKNIVVKGFWGGKIFAALGTPEQKRVITTIIQWVAKGQLSLQTEEIFKFEQIKDAVNANYRANRTGKILLKP</sequence>
<accession>A0A345P9H4</accession>
<protein>
    <recommendedName>
        <fullName evidence="9">enoyl-[acyl-carrier-protein] reductase</fullName>
        <ecNumber evidence="9">1.3.1.104</ecNumber>
    </recommendedName>
</protein>
<evidence type="ECO:0000256" key="7">
    <source>
        <dbReference type="ARBA" id="ARBA00023098"/>
    </source>
</evidence>
<dbReference type="Gene3D" id="3.40.50.720">
    <property type="entry name" value="NAD(P)-binding Rossmann-like Domain"/>
    <property type="match status" value="1"/>
</dbReference>
<dbReference type="EC" id="1.3.1.104" evidence="9"/>
<comment type="catalytic activity">
    <reaction evidence="10">
        <text>a 2,3-saturated acyl-[ACP] + NADP(+) = a (2E)-enoyl-[ACP] + NADPH + H(+)</text>
        <dbReference type="Rhea" id="RHEA:22564"/>
        <dbReference type="Rhea" id="RHEA-COMP:9925"/>
        <dbReference type="Rhea" id="RHEA-COMP:9926"/>
        <dbReference type="ChEBI" id="CHEBI:15378"/>
        <dbReference type="ChEBI" id="CHEBI:57783"/>
        <dbReference type="ChEBI" id="CHEBI:58349"/>
        <dbReference type="ChEBI" id="CHEBI:78784"/>
        <dbReference type="ChEBI" id="CHEBI:78785"/>
        <dbReference type="EC" id="1.3.1.104"/>
    </reaction>
</comment>
<dbReference type="KEGG" id="mbah:HYN46_14455"/>
<keyword evidence="6" id="KW-0560">Oxidoreductase</keyword>
<keyword evidence="13" id="KW-1185">Reference proteome</keyword>
<dbReference type="SUPFAM" id="SSF50129">
    <property type="entry name" value="GroES-like"/>
    <property type="match status" value="1"/>
</dbReference>
<dbReference type="InterPro" id="IPR013154">
    <property type="entry name" value="ADH-like_N"/>
</dbReference>
<evidence type="ECO:0000313" key="13">
    <source>
        <dbReference type="Proteomes" id="UP000253940"/>
    </source>
</evidence>
<dbReference type="Pfam" id="PF08240">
    <property type="entry name" value="ADH_N"/>
    <property type="match status" value="1"/>
</dbReference>
<dbReference type="Proteomes" id="UP000253940">
    <property type="component" value="Chromosome"/>
</dbReference>
<keyword evidence="8" id="KW-0275">Fatty acid biosynthesis</keyword>
<evidence type="ECO:0000259" key="11">
    <source>
        <dbReference type="SMART" id="SM00829"/>
    </source>
</evidence>
<dbReference type="EMBL" id="CP031222">
    <property type="protein sequence ID" value="AXI03933.1"/>
    <property type="molecule type" value="Genomic_DNA"/>
</dbReference>
<comment type="similarity">
    <text evidence="1">Belongs to the zinc-containing alcohol dehydrogenase family. Quinone oxidoreductase subfamily.</text>
</comment>
<keyword evidence="4" id="KW-0521">NADP</keyword>
<dbReference type="InterPro" id="IPR013149">
    <property type="entry name" value="ADH-like_C"/>
</dbReference>
<evidence type="ECO:0000256" key="8">
    <source>
        <dbReference type="ARBA" id="ARBA00023160"/>
    </source>
</evidence>
<gene>
    <name evidence="12" type="ORF">HYN46_14455</name>
</gene>
<evidence type="ECO:0000256" key="2">
    <source>
        <dbReference type="ARBA" id="ARBA00022516"/>
    </source>
</evidence>
<dbReference type="GO" id="GO:0141148">
    <property type="term" value="F:enoyl-[acyl-carrier-protein] reductase (NADPH) activity"/>
    <property type="evidence" value="ECO:0007669"/>
    <property type="project" value="UniProtKB-EC"/>
</dbReference>
<evidence type="ECO:0000256" key="3">
    <source>
        <dbReference type="ARBA" id="ARBA00022832"/>
    </source>
</evidence>
<keyword evidence="3" id="KW-0276">Fatty acid metabolism</keyword>
<keyword evidence="7" id="KW-0443">Lipid metabolism</keyword>
<dbReference type="GO" id="GO:0006633">
    <property type="term" value="P:fatty acid biosynthetic process"/>
    <property type="evidence" value="ECO:0007669"/>
    <property type="project" value="UniProtKB-KW"/>
</dbReference>
<dbReference type="PANTHER" id="PTHR43981">
    <property type="entry name" value="ENOYL-[ACYL-CARRIER-PROTEIN] REDUCTASE, MITOCHONDRIAL"/>
    <property type="match status" value="1"/>
</dbReference>
<evidence type="ECO:0000256" key="4">
    <source>
        <dbReference type="ARBA" id="ARBA00022857"/>
    </source>
</evidence>
<dbReference type="AlphaFoldDB" id="A0A345P9H4"/>
<dbReference type="Pfam" id="PF00107">
    <property type="entry name" value="ADH_zinc_N"/>
    <property type="match status" value="1"/>
</dbReference>
<reference evidence="12 13" key="1">
    <citation type="submission" date="2018-07" db="EMBL/GenBank/DDBJ databases">
        <title>Genome sequencing of Moraxellaceae gen. HYN0046.</title>
        <authorList>
            <person name="Kim M."/>
            <person name="Yi H."/>
        </authorList>
    </citation>
    <scope>NUCLEOTIDE SEQUENCE [LARGE SCALE GENOMIC DNA]</scope>
    <source>
        <strain evidence="12 13">HYN0046</strain>
    </source>
</reference>
<evidence type="ECO:0000256" key="1">
    <source>
        <dbReference type="ARBA" id="ARBA00010371"/>
    </source>
</evidence>
<dbReference type="Gene3D" id="3.90.180.10">
    <property type="entry name" value="Medium-chain alcohol dehydrogenases, catalytic domain"/>
    <property type="match status" value="1"/>
</dbReference>
<keyword evidence="2" id="KW-0444">Lipid biosynthesis</keyword>
<name>A0A345P9H4_9GAMM</name>
<evidence type="ECO:0000313" key="12">
    <source>
        <dbReference type="EMBL" id="AXI03933.1"/>
    </source>
</evidence>
<dbReference type="InterPro" id="IPR051034">
    <property type="entry name" value="Mito_Enoyl-ACP_Reductase"/>
</dbReference>
<dbReference type="SMART" id="SM00829">
    <property type="entry name" value="PKS_ER"/>
    <property type="match status" value="1"/>
</dbReference>
<keyword evidence="5" id="KW-0809">Transit peptide</keyword>